<proteinExistence type="predicted"/>
<evidence type="ECO:0000313" key="2">
    <source>
        <dbReference type="Proteomes" id="UP001300604"/>
    </source>
</evidence>
<organism evidence="1 2">
    <name type="scientific">Caproicibacterium argilliputei</name>
    <dbReference type="NCBI Taxonomy" id="3030016"/>
    <lineage>
        <taxon>Bacteria</taxon>
        <taxon>Bacillati</taxon>
        <taxon>Bacillota</taxon>
        <taxon>Clostridia</taxon>
        <taxon>Eubacteriales</taxon>
        <taxon>Oscillospiraceae</taxon>
        <taxon>Caproicibacterium</taxon>
    </lineage>
</organism>
<sequence length="67" mass="7597">MIKIRLTGLPSEIRAMRDKLRTGSVTISKTENDANYQVSNCSTPTRNRGSKYVRMYADVEKTENGRS</sequence>
<dbReference type="AlphaFoldDB" id="A0AA97H253"/>
<accession>A0AA97H253</accession>
<dbReference type="RefSeq" id="WP_275844909.1">
    <property type="nucleotide sequence ID" value="NZ_CP135996.1"/>
</dbReference>
<dbReference type="EMBL" id="CP135996">
    <property type="protein sequence ID" value="WOC32385.1"/>
    <property type="molecule type" value="Genomic_DNA"/>
</dbReference>
<name>A0AA97H253_9FIRM</name>
<dbReference type="KEGG" id="carl:PXC00_00525"/>
<reference evidence="1" key="1">
    <citation type="submission" date="2023-09" db="EMBL/GenBank/DDBJ databases">
        <authorList>
            <person name="Zeng C."/>
        </authorList>
    </citation>
    <scope>NUCLEOTIDE SEQUENCE</scope>
    <source>
        <strain evidence="1">ZCY20-5</strain>
    </source>
</reference>
<protein>
    <submittedName>
        <fullName evidence="1">Uncharacterized protein</fullName>
    </submittedName>
</protein>
<reference evidence="1" key="2">
    <citation type="submission" date="2024-06" db="EMBL/GenBank/DDBJ databases">
        <title>Caproicibacterium argilliputei sp. nov, a novel caproic acid producing anaerobic bacterium isolated from pit mud.</title>
        <authorList>
            <person name="Xia S."/>
        </authorList>
    </citation>
    <scope>NUCLEOTIDE SEQUENCE</scope>
    <source>
        <strain evidence="1">ZCY20-5</strain>
    </source>
</reference>
<gene>
    <name evidence="1" type="ORF">PXC00_00525</name>
</gene>
<keyword evidence="2" id="KW-1185">Reference proteome</keyword>
<dbReference type="Proteomes" id="UP001300604">
    <property type="component" value="Chromosome"/>
</dbReference>
<evidence type="ECO:0000313" key="1">
    <source>
        <dbReference type="EMBL" id="WOC32385.1"/>
    </source>
</evidence>